<dbReference type="eggNOG" id="COG2205">
    <property type="taxonomic scope" value="Bacteria"/>
</dbReference>
<accession>D0MG38</accession>
<evidence type="ECO:0000256" key="12">
    <source>
        <dbReference type="SAM" id="Phobius"/>
    </source>
</evidence>
<dbReference type="SMART" id="SM00387">
    <property type="entry name" value="HATPase_c"/>
    <property type="match status" value="1"/>
</dbReference>
<keyword evidence="11 12" id="KW-0472">Membrane</keyword>
<reference evidence="14 15" key="1">
    <citation type="journal article" date="2009" name="Stand. Genomic Sci.">
        <title>Complete genome sequence of Rhodothermus marinus type strain (R-10).</title>
        <authorList>
            <person name="Nolan M."/>
            <person name="Tindall B.J."/>
            <person name="Pomrenke H."/>
            <person name="Lapidus A."/>
            <person name="Copeland A."/>
            <person name="Glavina Del Rio T."/>
            <person name="Lucas S."/>
            <person name="Chen F."/>
            <person name="Tice H."/>
            <person name="Cheng J.F."/>
            <person name="Saunders E."/>
            <person name="Han C."/>
            <person name="Bruce D."/>
            <person name="Goodwin L."/>
            <person name="Chain P."/>
            <person name="Pitluck S."/>
            <person name="Ovchinikova G."/>
            <person name="Pati A."/>
            <person name="Ivanova N."/>
            <person name="Mavromatis K."/>
            <person name="Chen A."/>
            <person name="Palaniappan K."/>
            <person name="Land M."/>
            <person name="Hauser L."/>
            <person name="Chang Y.J."/>
            <person name="Jeffries C.D."/>
            <person name="Brettin T."/>
            <person name="Goker M."/>
            <person name="Bristow J."/>
            <person name="Eisen J.A."/>
            <person name="Markowitz V."/>
            <person name="Hugenholtz P."/>
            <person name="Kyrpides N.C."/>
            <person name="Klenk H.P."/>
            <person name="Detter J.C."/>
        </authorList>
    </citation>
    <scope>NUCLEOTIDE SEQUENCE [LARGE SCALE GENOMIC DNA]</scope>
    <source>
        <strain evidence="15">ATCC 43812 / DSM 4252 / R-10</strain>
    </source>
</reference>
<evidence type="ECO:0000256" key="4">
    <source>
        <dbReference type="ARBA" id="ARBA00022475"/>
    </source>
</evidence>
<dbReference type="InterPro" id="IPR004358">
    <property type="entry name" value="Sig_transdc_His_kin-like_C"/>
</dbReference>
<keyword evidence="10" id="KW-0902">Two-component regulatory system</keyword>
<keyword evidence="12" id="KW-0812">Transmembrane</keyword>
<dbReference type="InterPro" id="IPR036890">
    <property type="entry name" value="HATPase_C_sf"/>
</dbReference>
<evidence type="ECO:0000256" key="7">
    <source>
        <dbReference type="ARBA" id="ARBA00022741"/>
    </source>
</evidence>
<comment type="catalytic activity">
    <reaction evidence="1">
        <text>ATP + protein L-histidine = ADP + protein N-phospho-L-histidine.</text>
        <dbReference type="EC" id="2.7.13.3"/>
    </reaction>
</comment>
<evidence type="ECO:0000256" key="6">
    <source>
        <dbReference type="ARBA" id="ARBA00022679"/>
    </source>
</evidence>
<dbReference type="Pfam" id="PF02518">
    <property type="entry name" value="HATPase_c"/>
    <property type="match status" value="1"/>
</dbReference>
<evidence type="ECO:0000259" key="13">
    <source>
        <dbReference type="PROSITE" id="PS50109"/>
    </source>
</evidence>
<dbReference type="Proteomes" id="UP000002221">
    <property type="component" value="Chromosome"/>
</dbReference>
<dbReference type="GO" id="GO:0005524">
    <property type="term" value="F:ATP binding"/>
    <property type="evidence" value="ECO:0007669"/>
    <property type="project" value="UniProtKB-KW"/>
</dbReference>
<organism evidence="14 15">
    <name type="scientific">Rhodothermus marinus (strain ATCC 43812 / DSM 4252 / R-10)</name>
    <name type="common">Rhodothermus obamensis</name>
    <dbReference type="NCBI Taxonomy" id="518766"/>
    <lineage>
        <taxon>Bacteria</taxon>
        <taxon>Pseudomonadati</taxon>
        <taxon>Rhodothermota</taxon>
        <taxon>Rhodothermia</taxon>
        <taxon>Rhodothermales</taxon>
        <taxon>Rhodothermaceae</taxon>
        <taxon>Rhodothermus</taxon>
    </lineage>
</organism>
<dbReference type="GO" id="GO:0000155">
    <property type="term" value="F:phosphorelay sensor kinase activity"/>
    <property type="evidence" value="ECO:0007669"/>
    <property type="project" value="InterPro"/>
</dbReference>
<dbReference type="GO" id="GO:0005886">
    <property type="term" value="C:plasma membrane"/>
    <property type="evidence" value="ECO:0007669"/>
    <property type="project" value="UniProtKB-SubCell"/>
</dbReference>
<dbReference type="PRINTS" id="PR00344">
    <property type="entry name" value="BCTRLSENSOR"/>
</dbReference>
<dbReference type="STRING" id="518766.Rmar_2655"/>
<dbReference type="OrthoDB" id="9796457at2"/>
<dbReference type="SUPFAM" id="SSF47384">
    <property type="entry name" value="Homodimeric domain of signal transducing histidine kinase"/>
    <property type="match status" value="1"/>
</dbReference>
<comment type="subcellular location">
    <subcellularLocation>
        <location evidence="2">Cell membrane</location>
    </subcellularLocation>
</comment>
<evidence type="ECO:0000256" key="2">
    <source>
        <dbReference type="ARBA" id="ARBA00004236"/>
    </source>
</evidence>
<dbReference type="KEGG" id="rmr:Rmar_2655"/>
<sequence>MKPHEKAETAAVHVEPPAWLLRTYRRLGWLAFVMAVGFWFVHRVTDPTAWDPLWLRLVIGGAALAVVLLSYRIAWIRTHLAAVACMLTWAISLWFGVLALVNHLTPNYVIGYLFVYAGTGIVYGLGLRRPEPLGAYLAFGTLLIALGSLWVPDPVVSPAILATATAGIGIAIYLVLWTLMQQQETLDEARQRAEAALQFRNTLLSNMHHELRTPLAGILGAAQILNEEAPEELREFVQIVEHSGRRLLHLLTNLVLLARIEADRLRLKPGLVDLREVMHPVLEELQEAAREKGLTITCRCPEKPVYVYADAEALNTVFYNIVENAVKFTQEGGVHIELREQGDRLYVDVRDTGPGIDPAELQRLFRAFEQGSMGINRTHEGAGLGLTVAQRLLHLIDGTLTVESRPGEGSTFTVGLRRAQMEVRTLRPERTAG</sequence>
<evidence type="ECO:0000256" key="9">
    <source>
        <dbReference type="ARBA" id="ARBA00022840"/>
    </source>
</evidence>
<dbReference type="InterPro" id="IPR005467">
    <property type="entry name" value="His_kinase_dom"/>
</dbReference>
<dbReference type="AlphaFoldDB" id="D0MG38"/>
<name>D0MG38_RHOM4</name>
<dbReference type="EMBL" id="CP001807">
    <property type="protein sequence ID" value="ACY49527.1"/>
    <property type="molecule type" value="Genomic_DNA"/>
</dbReference>
<dbReference type="HOGENOM" id="CLU_632940_0_0_10"/>
<keyword evidence="5" id="KW-0597">Phosphoprotein</keyword>
<dbReference type="CDD" id="cd00082">
    <property type="entry name" value="HisKA"/>
    <property type="match status" value="1"/>
</dbReference>
<keyword evidence="7" id="KW-0547">Nucleotide-binding</keyword>
<evidence type="ECO:0000256" key="8">
    <source>
        <dbReference type="ARBA" id="ARBA00022777"/>
    </source>
</evidence>
<protein>
    <recommendedName>
        <fullName evidence="3">histidine kinase</fullName>
        <ecNumber evidence="3">2.7.13.3</ecNumber>
    </recommendedName>
</protein>
<feature type="transmembrane region" description="Helical" evidence="12">
    <location>
        <begin position="80"/>
        <end position="101"/>
    </location>
</feature>
<dbReference type="InterPro" id="IPR003594">
    <property type="entry name" value="HATPase_dom"/>
</dbReference>
<evidence type="ECO:0000256" key="3">
    <source>
        <dbReference type="ARBA" id="ARBA00012438"/>
    </source>
</evidence>
<evidence type="ECO:0000256" key="11">
    <source>
        <dbReference type="ARBA" id="ARBA00023136"/>
    </source>
</evidence>
<keyword evidence="12" id="KW-1133">Transmembrane helix</keyword>
<dbReference type="RefSeq" id="WP_012845137.1">
    <property type="nucleotide sequence ID" value="NC_013501.1"/>
</dbReference>
<feature type="transmembrane region" description="Helical" evidence="12">
    <location>
        <begin position="157"/>
        <end position="180"/>
    </location>
</feature>
<dbReference type="PROSITE" id="PS50109">
    <property type="entry name" value="HIS_KIN"/>
    <property type="match status" value="1"/>
</dbReference>
<evidence type="ECO:0000256" key="5">
    <source>
        <dbReference type="ARBA" id="ARBA00022553"/>
    </source>
</evidence>
<keyword evidence="6 14" id="KW-0808">Transferase</keyword>
<dbReference type="Gene3D" id="3.30.565.10">
    <property type="entry name" value="Histidine kinase-like ATPase, C-terminal domain"/>
    <property type="match status" value="1"/>
</dbReference>
<gene>
    <name evidence="14" type="ordered locus">Rmar_2655</name>
</gene>
<dbReference type="EC" id="2.7.13.3" evidence="3"/>
<feature type="transmembrane region" description="Helical" evidence="12">
    <location>
        <begin position="133"/>
        <end position="151"/>
    </location>
</feature>
<feature type="transmembrane region" description="Helical" evidence="12">
    <location>
        <begin position="107"/>
        <end position="126"/>
    </location>
</feature>
<dbReference type="Pfam" id="PF00512">
    <property type="entry name" value="HisKA"/>
    <property type="match status" value="1"/>
</dbReference>
<dbReference type="Gene3D" id="1.10.287.130">
    <property type="match status" value="1"/>
</dbReference>
<dbReference type="PANTHER" id="PTHR43047">
    <property type="entry name" value="TWO-COMPONENT HISTIDINE PROTEIN KINASE"/>
    <property type="match status" value="1"/>
</dbReference>
<feature type="domain" description="Histidine kinase" evidence="13">
    <location>
        <begin position="206"/>
        <end position="420"/>
    </location>
</feature>
<dbReference type="InterPro" id="IPR003661">
    <property type="entry name" value="HisK_dim/P_dom"/>
</dbReference>
<dbReference type="SUPFAM" id="SSF55874">
    <property type="entry name" value="ATPase domain of HSP90 chaperone/DNA topoisomerase II/histidine kinase"/>
    <property type="match status" value="1"/>
</dbReference>
<dbReference type="SMART" id="SM00388">
    <property type="entry name" value="HisKA"/>
    <property type="match status" value="1"/>
</dbReference>
<evidence type="ECO:0000256" key="1">
    <source>
        <dbReference type="ARBA" id="ARBA00000085"/>
    </source>
</evidence>
<proteinExistence type="predicted"/>
<feature type="transmembrane region" description="Helical" evidence="12">
    <location>
        <begin position="53"/>
        <end position="73"/>
    </location>
</feature>
<dbReference type="FunFam" id="3.30.565.10:FF:000023">
    <property type="entry name" value="PAS domain-containing sensor histidine kinase"/>
    <property type="match status" value="1"/>
</dbReference>
<keyword evidence="9" id="KW-0067">ATP-binding</keyword>
<dbReference type="InterPro" id="IPR036097">
    <property type="entry name" value="HisK_dim/P_sf"/>
</dbReference>
<keyword evidence="4" id="KW-1003">Cell membrane</keyword>
<feature type="transmembrane region" description="Helical" evidence="12">
    <location>
        <begin position="23"/>
        <end position="41"/>
    </location>
</feature>
<keyword evidence="8 14" id="KW-0418">Kinase</keyword>
<evidence type="ECO:0000313" key="14">
    <source>
        <dbReference type="EMBL" id="ACY49527.1"/>
    </source>
</evidence>
<keyword evidence="15" id="KW-1185">Reference proteome</keyword>
<evidence type="ECO:0000256" key="10">
    <source>
        <dbReference type="ARBA" id="ARBA00023012"/>
    </source>
</evidence>
<evidence type="ECO:0000313" key="15">
    <source>
        <dbReference type="Proteomes" id="UP000002221"/>
    </source>
</evidence>